<feature type="region of interest" description="Disordered" evidence="1">
    <location>
        <begin position="26"/>
        <end position="116"/>
    </location>
</feature>
<sequence>MSENTINIYMGAEDKVNVKDATQIIKLQGPKGDPGPKGEDGVQGPKGEPLRFEELTEEQKLELKGEKGDKGEQGIPGPKGEPFKYSDFTPEQLNALKGPKGDTGENGEQGPKGEPFKYTDFTQEQLAALKGERGEKGETGERGRKGPQGDNVNLETVAKIKNLLLDYNAFVKSDSLEGILLEFITAQANGLNFVKDDGVYEPYIRVSEGMVQITYLTSLPFQINDGEVQYMEGQNVERPLPSTTENTTIKFYNARMKLMYTKIIEATL</sequence>
<dbReference type="GO" id="GO:0005615">
    <property type="term" value="C:extracellular space"/>
    <property type="evidence" value="ECO:0007669"/>
    <property type="project" value="TreeGrafter"/>
</dbReference>
<dbReference type="PANTHER" id="PTHR24023:SF1082">
    <property type="entry name" value="COLLAGEN TRIPLE HELIX REPEAT"/>
    <property type="match status" value="1"/>
</dbReference>
<proteinExistence type="predicted"/>
<feature type="region of interest" description="Disordered" evidence="1">
    <location>
        <begin position="130"/>
        <end position="151"/>
    </location>
</feature>
<name>A0A8S5PSI1_9CAUD</name>
<dbReference type="InterPro" id="IPR050149">
    <property type="entry name" value="Collagen_superfamily"/>
</dbReference>
<evidence type="ECO:0000256" key="1">
    <source>
        <dbReference type="SAM" id="MobiDB-lite"/>
    </source>
</evidence>
<accession>A0A8S5PSI1</accession>
<evidence type="ECO:0000313" key="2">
    <source>
        <dbReference type="EMBL" id="DAE09752.1"/>
    </source>
</evidence>
<protein>
    <submittedName>
        <fullName evidence="2">Pulmonary surfactant-associated protein D</fullName>
    </submittedName>
</protein>
<dbReference type="GO" id="GO:0031012">
    <property type="term" value="C:extracellular matrix"/>
    <property type="evidence" value="ECO:0007669"/>
    <property type="project" value="TreeGrafter"/>
</dbReference>
<dbReference type="EMBL" id="BK015492">
    <property type="protein sequence ID" value="DAE09752.1"/>
    <property type="molecule type" value="Genomic_DNA"/>
</dbReference>
<feature type="compositionally biased region" description="Basic and acidic residues" evidence="1">
    <location>
        <begin position="130"/>
        <end position="144"/>
    </location>
</feature>
<organism evidence="2">
    <name type="scientific">Caudovirales sp. ctem730</name>
    <dbReference type="NCBI Taxonomy" id="2825770"/>
    <lineage>
        <taxon>Viruses</taxon>
        <taxon>Duplodnaviria</taxon>
        <taxon>Heunggongvirae</taxon>
        <taxon>Uroviricota</taxon>
        <taxon>Caudoviricetes</taxon>
    </lineage>
</organism>
<feature type="compositionally biased region" description="Basic and acidic residues" evidence="1">
    <location>
        <begin position="48"/>
        <end position="72"/>
    </location>
</feature>
<dbReference type="PANTHER" id="PTHR24023">
    <property type="entry name" value="COLLAGEN ALPHA"/>
    <property type="match status" value="1"/>
</dbReference>
<dbReference type="Gene3D" id="1.20.5.320">
    <property type="entry name" value="6-Phosphogluconate Dehydrogenase, domain 3"/>
    <property type="match status" value="1"/>
</dbReference>
<reference evidence="2" key="1">
    <citation type="journal article" date="2021" name="Proc. Natl. Acad. Sci. U.S.A.">
        <title>A Catalog of Tens of Thousands of Viruses from Human Metagenomes Reveals Hidden Associations with Chronic Diseases.</title>
        <authorList>
            <person name="Tisza M.J."/>
            <person name="Buck C.B."/>
        </authorList>
    </citation>
    <scope>NUCLEOTIDE SEQUENCE</scope>
    <source>
        <strain evidence="2">Ctem730</strain>
    </source>
</reference>